<evidence type="ECO:0000256" key="4">
    <source>
        <dbReference type="ARBA" id="ARBA00023157"/>
    </source>
</evidence>
<dbReference type="GO" id="GO:0005829">
    <property type="term" value="C:cytosol"/>
    <property type="evidence" value="ECO:0007669"/>
    <property type="project" value="TreeGrafter"/>
</dbReference>
<dbReference type="Gene3D" id="3.40.30.10">
    <property type="entry name" value="Glutaredoxin"/>
    <property type="match status" value="1"/>
</dbReference>
<dbReference type="Proteomes" id="UP000230914">
    <property type="component" value="Unassembled WGS sequence"/>
</dbReference>
<gene>
    <name evidence="11" type="primary">trxA</name>
    <name evidence="11" type="ORF">CSA55_05605</name>
</gene>
<sequence length="106" mass="11599">MPVSHLTSSTFDDTIANPSAPVLVDFWAEWCTPCKKIAPILEELANELGDQIVIAKIDIDDHPDIAMRYQIMSVPTLAVFQGGELRKKMVGAKGKSALLSDLAEFL</sequence>
<evidence type="ECO:0000256" key="3">
    <source>
        <dbReference type="ARBA" id="ARBA00022982"/>
    </source>
</evidence>
<protein>
    <recommendedName>
        <fullName evidence="6 7">Thioredoxin</fullName>
    </recommendedName>
</protein>
<evidence type="ECO:0000259" key="10">
    <source>
        <dbReference type="PROSITE" id="PS51352"/>
    </source>
</evidence>
<organism evidence="11 12">
    <name type="scientific">Ilumatobacter coccineus</name>
    <dbReference type="NCBI Taxonomy" id="467094"/>
    <lineage>
        <taxon>Bacteria</taxon>
        <taxon>Bacillati</taxon>
        <taxon>Actinomycetota</taxon>
        <taxon>Acidimicrobiia</taxon>
        <taxon>Acidimicrobiales</taxon>
        <taxon>Ilumatobacteraceae</taxon>
        <taxon>Ilumatobacter</taxon>
    </lineage>
</organism>
<dbReference type="FunFam" id="3.40.30.10:FF:000001">
    <property type="entry name" value="Thioredoxin"/>
    <property type="match status" value="1"/>
</dbReference>
<feature type="active site" description="Nucleophile" evidence="8">
    <location>
        <position position="34"/>
    </location>
</feature>
<keyword evidence="4 9" id="KW-1015">Disulfide bond</keyword>
<feature type="active site" description="Nucleophile" evidence="8">
    <location>
        <position position="31"/>
    </location>
</feature>
<keyword evidence="2" id="KW-0813">Transport</keyword>
<feature type="site" description="Contributes to redox potential value" evidence="8">
    <location>
        <position position="33"/>
    </location>
</feature>
<dbReference type="PROSITE" id="PS00194">
    <property type="entry name" value="THIOREDOXIN_1"/>
    <property type="match status" value="1"/>
</dbReference>
<dbReference type="PANTHER" id="PTHR45663:SF11">
    <property type="entry name" value="GEO12009P1"/>
    <property type="match status" value="1"/>
</dbReference>
<dbReference type="PIRSF" id="PIRSF000077">
    <property type="entry name" value="Thioredoxin"/>
    <property type="match status" value="1"/>
</dbReference>
<evidence type="ECO:0000256" key="1">
    <source>
        <dbReference type="ARBA" id="ARBA00008987"/>
    </source>
</evidence>
<dbReference type="CDD" id="cd02947">
    <property type="entry name" value="TRX_family"/>
    <property type="match status" value="1"/>
</dbReference>
<dbReference type="AlphaFoldDB" id="A0A2G6K730"/>
<feature type="disulfide bond" description="Redox-active" evidence="9">
    <location>
        <begin position="31"/>
        <end position="34"/>
    </location>
</feature>
<feature type="site" description="Deprotonates C-terminal active site Cys" evidence="8">
    <location>
        <position position="25"/>
    </location>
</feature>
<dbReference type="InterPro" id="IPR005746">
    <property type="entry name" value="Thioredoxin"/>
</dbReference>
<evidence type="ECO:0000256" key="2">
    <source>
        <dbReference type="ARBA" id="ARBA00022448"/>
    </source>
</evidence>
<evidence type="ECO:0000256" key="8">
    <source>
        <dbReference type="PIRSR" id="PIRSR000077-1"/>
    </source>
</evidence>
<dbReference type="GO" id="GO:0015035">
    <property type="term" value="F:protein-disulfide reductase activity"/>
    <property type="evidence" value="ECO:0007669"/>
    <property type="project" value="UniProtKB-UniRule"/>
</dbReference>
<dbReference type="InterPro" id="IPR013766">
    <property type="entry name" value="Thioredoxin_domain"/>
</dbReference>
<name>A0A2G6K730_9ACTN</name>
<dbReference type="NCBIfam" id="TIGR01068">
    <property type="entry name" value="thioredoxin"/>
    <property type="match status" value="1"/>
</dbReference>
<dbReference type="SUPFAM" id="SSF52833">
    <property type="entry name" value="Thioredoxin-like"/>
    <property type="match status" value="1"/>
</dbReference>
<proteinExistence type="inferred from homology"/>
<feature type="domain" description="Thioredoxin" evidence="10">
    <location>
        <begin position="1"/>
        <end position="106"/>
    </location>
</feature>
<dbReference type="EMBL" id="PDSL01000081">
    <property type="protein sequence ID" value="PIE31486.1"/>
    <property type="molecule type" value="Genomic_DNA"/>
</dbReference>
<evidence type="ECO:0000256" key="7">
    <source>
        <dbReference type="PIRNR" id="PIRNR000077"/>
    </source>
</evidence>
<evidence type="ECO:0000313" key="12">
    <source>
        <dbReference type="Proteomes" id="UP000230914"/>
    </source>
</evidence>
<comment type="caution">
    <text evidence="11">The sequence shown here is derived from an EMBL/GenBank/DDBJ whole genome shotgun (WGS) entry which is preliminary data.</text>
</comment>
<evidence type="ECO:0000256" key="6">
    <source>
        <dbReference type="NCBIfam" id="TIGR01068"/>
    </source>
</evidence>
<dbReference type="PANTHER" id="PTHR45663">
    <property type="entry name" value="GEO12009P1"/>
    <property type="match status" value="1"/>
</dbReference>
<dbReference type="Pfam" id="PF00085">
    <property type="entry name" value="Thioredoxin"/>
    <property type="match status" value="1"/>
</dbReference>
<feature type="site" description="Contributes to redox potential value" evidence="8">
    <location>
        <position position="32"/>
    </location>
</feature>
<dbReference type="PRINTS" id="PR00421">
    <property type="entry name" value="THIOREDOXIN"/>
</dbReference>
<accession>A0A2G6K730</accession>
<dbReference type="InterPro" id="IPR017937">
    <property type="entry name" value="Thioredoxin_CS"/>
</dbReference>
<dbReference type="InterPro" id="IPR036249">
    <property type="entry name" value="Thioredoxin-like_sf"/>
</dbReference>
<evidence type="ECO:0000256" key="5">
    <source>
        <dbReference type="ARBA" id="ARBA00023284"/>
    </source>
</evidence>
<comment type="similarity">
    <text evidence="1 7">Belongs to the thioredoxin family.</text>
</comment>
<evidence type="ECO:0000256" key="9">
    <source>
        <dbReference type="PIRSR" id="PIRSR000077-4"/>
    </source>
</evidence>
<dbReference type="GO" id="GO:0045454">
    <property type="term" value="P:cell redox homeostasis"/>
    <property type="evidence" value="ECO:0007669"/>
    <property type="project" value="TreeGrafter"/>
</dbReference>
<keyword evidence="3" id="KW-0249">Electron transport</keyword>
<reference evidence="11 12" key="1">
    <citation type="submission" date="2017-10" db="EMBL/GenBank/DDBJ databases">
        <title>Novel microbial diversity and functional potential in the marine mammal oral microbiome.</title>
        <authorList>
            <person name="Dudek N.K."/>
            <person name="Sun C.L."/>
            <person name="Burstein D."/>
            <person name="Kantor R.S."/>
            <person name="Aliaga Goltsman D.S."/>
            <person name="Bik E.M."/>
            <person name="Thomas B.C."/>
            <person name="Banfield J.F."/>
            <person name="Relman D.A."/>
        </authorList>
    </citation>
    <scope>NUCLEOTIDE SEQUENCE [LARGE SCALE GENOMIC DNA]</scope>
    <source>
        <strain evidence="11">DOLJORAL78_61_10</strain>
    </source>
</reference>
<dbReference type="PROSITE" id="PS51352">
    <property type="entry name" value="THIOREDOXIN_2"/>
    <property type="match status" value="1"/>
</dbReference>
<evidence type="ECO:0000313" key="11">
    <source>
        <dbReference type="EMBL" id="PIE31486.1"/>
    </source>
</evidence>
<keyword evidence="5 9" id="KW-0676">Redox-active center</keyword>